<accession>A0A0F4M2P7</accession>
<name>A0A0F4M2P7_9LACO</name>
<evidence type="ECO:0000313" key="2">
    <source>
        <dbReference type="Proteomes" id="UP001164557"/>
    </source>
</evidence>
<evidence type="ECO:0000313" key="1">
    <source>
        <dbReference type="EMBL" id="UZX28857.1"/>
    </source>
</evidence>
<keyword evidence="2" id="KW-1185">Reference proteome</keyword>
<sequence length="66" mass="7634">MNKWHITNVVLTILFIITAIFLWLRPYDGTGAVNTMNVKLVSLAVLIVFFIFILLVELLVYLIVRK</sequence>
<dbReference type="EMBL" id="CP084389">
    <property type="protein sequence ID" value="UZX28857.1"/>
    <property type="molecule type" value="Genomic_DNA"/>
</dbReference>
<proteinExistence type="predicted"/>
<gene>
    <name evidence="1" type="ORF">LDX53_04500</name>
</gene>
<dbReference type="InterPro" id="IPR025037">
    <property type="entry name" value="DUF3923"/>
</dbReference>
<organism evidence="1 2">
    <name type="scientific">Lactobacillus helsingborgensis</name>
    <dbReference type="NCBI Taxonomy" id="1218494"/>
    <lineage>
        <taxon>Bacteria</taxon>
        <taxon>Bacillati</taxon>
        <taxon>Bacillota</taxon>
        <taxon>Bacilli</taxon>
        <taxon>Lactobacillales</taxon>
        <taxon>Lactobacillaceae</taxon>
        <taxon>Lactobacillus</taxon>
    </lineage>
</organism>
<dbReference type="Pfam" id="PF13061">
    <property type="entry name" value="DUF3923"/>
    <property type="match status" value="1"/>
</dbReference>
<reference evidence="1" key="1">
    <citation type="submission" date="2021-09" db="EMBL/GenBank/DDBJ databases">
        <title>Lactobacillus species from Apis mellifera, Switzerland.</title>
        <authorList>
            <person name="Pfister J."/>
            <person name="Brown A."/>
            <person name="Neumann P."/>
            <person name="Collaud A."/>
            <person name="Retschnig G."/>
            <person name="Perreten V."/>
        </authorList>
    </citation>
    <scope>NUCLEOTIDE SEQUENCE</scope>
    <source>
        <strain evidence="1">IBH002</strain>
    </source>
</reference>
<dbReference type="KEGG" id="lhs:DLD54_04460"/>
<dbReference type="Proteomes" id="UP001164557">
    <property type="component" value="Chromosome"/>
</dbReference>
<protein>
    <submittedName>
        <fullName evidence="1">DUF3923 family protein</fullName>
    </submittedName>
</protein>
<dbReference type="RefSeq" id="WP_038522621.1">
    <property type="nucleotide sequence ID" value="NZ_BPOZ01000003.1"/>
</dbReference>
<dbReference type="AlphaFoldDB" id="A0A0F4M2P7"/>